<reference evidence="11" key="1">
    <citation type="submission" date="2019-08" db="EMBL/GenBank/DDBJ databases">
        <title>The genome of the North American firefly Photinus pyralis.</title>
        <authorList>
            <consortium name="Photinus pyralis genome working group"/>
            <person name="Fallon T.R."/>
            <person name="Sander Lower S.E."/>
            <person name="Weng J.-K."/>
        </authorList>
    </citation>
    <scope>NUCLEOTIDE SEQUENCE</scope>
    <source>
        <strain evidence="11">TRF0915ILg1</strain>
        <tissue evidence="11">Whole body</tissue>
    </source>
</reference>
<keyword evidence="2 9" id="KW-0732">Signal</keyword>
<organism evidence="11 12">
    <name type="scientific">Ignelater luminosus</name>
    <name type="common">Cucubano</name>
    <name type="synonym">Pyrophorus luminosus</name>
    <dbReference type="NCBI Taxonomy" id="2038154"/>
    <lineage>
        <taxon>Eukaryota</taxon>
        <taxon>Metazoa</taxon>
        <taxon>Ecdysozoa</taxon>
        <taxon>Arthropoda</taxon>
        <taxon>Hexapoda</taxon>
        <taxon>Insecta</taxon>
        <taxon>Pterygota</taxon>
        <taxon>Neoptera</taxon>
        <taxon>Endopterygota</taxon>
        <taxon>Coleoptera</taxon>
        <taxon>Polyphaga</taxon>
        <taxon>Elateriformia</taxon>
        <taxon>Elateroidea</taxon>
        <taxon>Elateridae</taxon>
        <taxon>Agrypninae</taxon>
        <taxon>Pyrophorini</taxon>
        <taxon>Ignelater</taxon>
    </lineage>
</organism>
<evidence type="ECO:0000256" key="9">
    <source>
        <dbReference type="SAM" id="SignalP"/>
    </source>
</evidence>
<protein>
    <recommendedName>
        <fullName evidence="7">Lipase</fullName>
    </recommendedName>
</protein>
<gene>
    <name evidence="11" type="ORF">ILUMI_24587</name>
</gene>
<accession>A0A8K0CA72</accession>
<evidence type="ECO:0000256" key="7">
    <source>
        <dbReference type="PIRNR" id="PIRNR000862"/>
    </source>
</evidence>
<evidence type="ECO:0000256" key="1">
    <source>
        <dbReference type="ARBA" id="ARBA00010701"/>
    </source>
</evidence>
<dbReference type="GO" id="GO:0016788">
    <property type="term" value="F:hydrolase activity, acting on ester bonds"/>
    <property type="evidence" value="ECO:0007669"/>
    <property type="project" value="InterPro"/>
</dbReference>
<dbReference type="Pfam" id="PF04083">
    <property type="entry name" value="Abhydro_lipase"/>
    <property type="match status" value="1"/>
</dbReference>
<keyword evidence="4 7" id="KW-0442">Lipid degradation</keyword>
<dbReference type="EMBL" id="VTPC01090720">
    <property type="protein sequence ID" value="KAF2881582.1"/>
    <property type="molecule type" value="Genomic_DNA"/>
</dbReference>
<evidence type="ECO:0000256" key="6">
    <source>
        <dbReference type="ARBA" id="ARBA00023180"/>
    </source>
</evidence>
<dbReference type="SUPFAM" id="SSF53474">
    <property type="entry name" value="alpha/beta-Hydrolases"/>
    <property type="match status" value="1"/>
</dbReference>
<evidence type="ECO:0000313" key="12">
    <source>
        <dbReference type="Proteomes" id="UP000801492"/>
    </source>
</evidence>
<dbReference type="InterPro" id="IPR025483">
    <property type="entry name" value="Lipase_euk"/>
</dbReference>
<comment type="caution">
    <text evidence="11">The sequence shown here is derived from an EMBL/GenBank/DDBJ whole genome shotgun (WGS) entry which is preliminary data.</text>
</comment>
<dbReference type="PANTHER" id="PTHR11005">
    <property type="entry name" value="LYSOSOMAL ACID LIPASE-RELATED"/>
    <property type="match status" value="1"/>
</dbReference>
<evidence type="ECO:0000256" key="4">
    <source>
        <dbReference type="ARBA" id="ARBA00022963"/>
    </source>
</evidence>
<evidence type="ECO:0000256" key="5">
    <source>
        <dbReference type="ARBA" id="ARBA00023098"/>
    </source>
</evidence>
<evidence type="ECO:0000256" key="2">
    <source>
        <dbReference type="ARBA" id="ARBA00022729"/>
    </source>
</evidence>
<dbReference type="FunFam" id="3.40.50.1820:FF:000021">
    <property type="entry name" value="Lipase"/>
    <property type="match status" value="1"/>
</dbReference>
<dbReference type="InterPro" id="IPR029058">
    <property type="entry name" value="AB_hydrolase_fold"/>
</dbReference>
<name>A0A8K0CA72_IGNLU</name>
<feature type="active site" description="Charge relay system" evidence="8">
    <location>
        <position position="362"/>
    </location>
</feature>
<feature type="active site" description="Charge relay system" evidence="8">
    <location>
        <position position="393"/>
    </location>
</feature>
<keyword evidence="5" id="KW-0443">Lipid metabolism</keyword>
<feature type="active site" description="Nucleophile" evidence="8">
    <location>
        <position position="188"/>
    </location>
</feature>
<dbReference type="Gene3D" id="3.40.50.1820">
    <property type="entry name" value="alpha/beta hydrolase"/>
    <property type="match status" value="1"/>
</dbReference>
<dbReference type="InterPro" id="IPR006693">
    <property type="entry name" value="AB_hydrolase_lipase"/>
</dbReference>
<dbReference type="GO" id="GO:0016042">
    <property type="term" value="P:lipid catabolic process"/>
    <property type="evidence" value="ECO:0007669"/>
    <property type="project" value="UniProtKB-KW"/>
</dbReference>
<proteinExistence type="inferred from homology"/>
<sequence>MLVSGLLVYIFFDTCLSLEINEINKDELFNIISLNDQETCKNDCDFNPDEYLTAPQIIRRHGYVSESHVVETSDGFLLTLHRIPANRNGEIGKQPVFLQHGLLSSSADWVLSANKSLAFILSDLGYDVWLGNARGNTYSRAHAFLSPDSAKFWNFSFHEMGIYDLPAMLSHVSNITGKEGDIIYIGHSMGTTMFFVYASLFPEIANSTVRLMVGLAPVAYTSHIKSPIRYLAPWANDFEWLAKYLGIKEFLPDGKIMKLLSYGCELFKIDKRICKEVIFAVCGFDEDQFDDKMLPVVLGHDPAGSSTKTIIHYAQEIYHEGDFMEFDYGVDGNLIQYGTTTPPLYNLTNINVPTYFMYAENDWLANPIDVYRLARKVAKNVGLYDVPLKTFNHVDFLWARDAPKLVYNKLVSVIKLFPVE</sequence>
<evidence type="ECO:0000256" key="3">
    <source>
        <dbReference type="ARBA" id="ARBA00022801"/>
    </source>
</evidence>
<keyword evidence="6" id="KW-0325">Glycoprotein</keyword>
<feature type="domain" description="Partial AB-hydrolase lipase" evidence="10">
    <location>
        <begin position="55"/>
        <end position="112"/>
    </location>
</feature>
<evidence type="ECO:0000259" key="10">
    <source>
        <dbReference type="Pfam" id="PF04083"/>
    </source>
</evidence>
<dbReference type="AlphaFoldDB" id="A0A8K0CA72"/>
<evidence type="ECO:0000256" key="8">
    <source>
        <dbReference type="PIRSR" id="PIRSR000862-1"/>
    </source>
</evidence>
<feature type="chain" id="PRO_5035425594" description="Lipase" evidence="9">
    <location>
        <begin position="18"/>
        <end position="420"/>
    </location>
</feature>
<dbReference type="OrthoDB" id="9974421at2759"/>
<keyword evidence="3 7" id="KW-0378">Hydrolase</keyword>
<dbReference type="PIRSF" id="PIRSF000862">
    <property type="entry name" value="Steryl_ester_lip"/>
    <property type="match status" value="1"/>
</dbReference>
<keyword evidence="12" id="KW-1185">Reference proteome</keyword>
<evidence type="ECO:0000313" key="11">
    <source>
        <dbReference type="EMBL" id="KAF2881582.1"/>
    </source>
</evidence>
<feature type="signal peptide" evidence="9">
    <location>
        <begin position="1"/>
        <end position="17"/>
    </location>
</feature>
<dbReference type="Proteomes" id="UP000801492">
    <property type="component" value="Unassembled WGS sequence"/>
</dbReference>
<comment type="similarity">
    <text evidence="1 7">Belongs to the AB hydrolase superfamily. Lipase family.</text>
</comment>